<dbReference type="EMBL" id="LAZR01059574">
    <property type="protein sequence ID" value="KKK67517.1"/>
    <property type="molecule type" value="Genomic_DNA"/>
</dbReference>
<comment type="caution">
    <text evidence="1">The sequence shown here is derived from an EMBL/GenBank/DDBJ whole genome shotgun (WGS) entry which is preliminary data.</text>
</comment>
<name>A0A0F8XEC8_9ZZZZ</name>
<gene>
    <name evidence="1" type="ORF">LCGC14_2953310</name>
</gene>
<accession>A0A0F8XEC8</accession>
<proteinExistence type="predicted"/>
<sequence length="62" mass="7187">MHETDIDALRDRAEQAENEGRGIRLGVGETRLVRYALRTLCGQFGDNWYPDWVKRHDIPACD</sequence>
<organism evidence="1">
    <name type="scientific">marine sediment metagenome</name>
    <dbReference type="NCBI Taxonomy" id="412755"/>
    <lineage>
        <taxon>unclassified sequences</taxon>
        <taxon>metagenomes</taxon>
        <taxon>ecological metagenomes</taxon>
    </lineage>
</organism>
<dbReference type="AlphaFoldDB" id="A0A0F8XEC8"/>
<protein>
    <submittedName>
        <fullName evidence="1">Uncharacterized protein</fullName>
    </submittedName>
</protein>
<evidence type="ECO:0000313" key="1">
    <source>
        <dbReference type="EMBL" id="KKK67517.1"/>
    </source>
</evidence>
<reference evidence="1" key="1">
    <citation type="journal article" date="2015" name="Nature">
        <title>Complex archaea that bridge the gap between prokaryotes and eukaryotes.</title>
        <authorList>
            <person name="Spang A."/>
            <person name="Saw J.H."/>
            <person name="Jorgensen S.L."/>
            <person name="Zaremba-Niedzwiedzka K."/>
            <person name="Martijn J."/>
            <person name="Lind A.E."/>
            <person name="van Eijk R."/>
            <person name="Schleper C."/>
            <person name="Guy L."/>
            <person name="Ettema T.J."/>
        </authorList>
    </citation>
    <scope>NUCLEOTIDE SEQUENCE</scope>
</reference>